<evidence type="ECO:0000313" key="3">
    <source>
        <dbReference type="Proteomes" id="UP000037460"/>
    </source>
</evidence>
<dbReference type="Proteomes" id="UP000037460">
    <property type="component" value="Unassembled WGS sequence"/>
</dbReference>
<sequence>MASGIGYTPLPTCNNHPRSTSSSVVGSAQALGVAVLLGLSLVLCIWWRTAADIGQFPAQRWQELAPIPDALGVAGPFVGASGGALLLAGGANFPDRPPWEGGAKHWLDAVYALESPQATRWMLVGRLPHPLGYGVSASWRGRLLCVGGSDGSAHRATVLALRYSYRVGTGTVEMEAGPSLPVALANAAGVLVGDVLYVAGGSASPQATEACSQLWRLHLVEGLSASSWRELPAIPGPGRVLPAIGWSGLTQRVLLISGARLLPTADGTGSTREFLRDGFAFDPALSTWRKLKPPPRAIVGSPGPALELTSRAELTSPSKLGARNAMLFLPGDDGAHFGEQAALKDRHPGFGALMMSYSEIEDSWSTVSSSAMAFPGGAPVTTPAARWGALWVIPSGEFLDSKEEPTQELPLPLIAERSVAPRQHHRQQSKSALLQAHPTNAVYVDCFFYGFWLPMEKLPAYQASMSHHPGMAAMAAVGS</sequence>
<accession>A0A0M0K592</accession>
<dbReference type="InterPro" id="IPR015915">
    <property type="entry name" value="Kelch-typ_b-propeller"/>
</dbReference>
<evidence type="ECO:0000256" key="1">
    <source>
        <dbReference type="SAM" id="Phobius"/>
    </source>
</evidence>
<dbReference type="Gene3D" id="2.120.10.80">
    <property type="entry name" value="Kelch-type beta propeller"/>
    <property type="match status" value="1"/>
</dbReference>
<evidence type="ECO:0000313" key="2">
    <source>
        <dbReference type="EMBL" id="KOO33553.1"/>
    </source>
</evidence>
<name>A0A0M0K592_9EUKA</name>
<organism evidence="2 3">
    <name type="scientific">Chrysochromulina tobinii</name>
    <dbReference type="NCBI Taxonomy" id="1460289"/>
    <lineage>
        <taxon>Eukaryota</taxon>
        <taxon>Haptista</taxon>
        <taxon>Haptophyta</taxon>
        <taxon>Prymnesiophyceae</taxon>
        <taxon>Prymnesiales</taxon>
        <taxon>Chrysochromulinaceae</taxon>
        <taxon>Chrysochromulina</taxon>
    </lineage>
</organism>
<dbReference type="Pfam" id="PF24996">
    <property type="entry name" value="NANM"/>
    <property type="match status" value="1"/>
</dbReference>
<reference evidence="3" key="1">
    <citation type="journal article" date="2015" name="PLoS Genet.">
        <title>Genome Sequence and Transcriptome Analyses of Chrysochromulina tobin: Metabolic Tools for Enhanced Algal Fitness in the Prominent Order Prymnesiales (Haptophyceae).</title>
        <authorList>
            <person name="Hovde B.T."/>
            <person name="Deodato C.R."/>
            <person name="Hunsperger H.M."/>
            <person name="Ryken S.A."/>
            <person name="Yost W."/>
            <person name="Jha R.K."/>
            <person name="Patterson J."/>
            <person name="Monnat R.J. Jr."/>
            <person name="Barlow S.B."/>
            <person name="Starkenburg S.R."/>
            <person name="Cattolico R.A."/>
        </authorList>
    </citation>
    <scope>NUCLEOTIDE SEQUENCE</scope>
    <source>
        <strain evidence="3">CCMP291</strain>
    </source>
</reference>
<keyword evidence="3" id="KW-1185">Reference proteome</keyword>
<dbReference type="SUPFAM" id="SSF117281">
    <property type="entry name" value="Kelch motif"/>
    <property type="match status" value="1"/>
</dbReference>
<gene>
    <name evidence="2" type="ORF">Ctob_009732</name>
</gene>
<dbReference type="EMBL" id="JWZX01001489">
    <property type="protein sequence ID" value="KOO33553.1"/>
    <property type="molecule type" value="Genomic_DNA"/>
</dbReference>
<keyword evidence="1" id="KW-0812">Transmembrane</keyword>
<dbReference type="InterPro" id="IPR056734">
    <property type="entry name" value="NANM"/>
</dbReference>
<comment type="caution">
    <text evidence="2">The sequence shown here is derived from an EMBL/GenBank/DDBJ whole genome shotgun (WGS) entry which is preliminary data.</text>
</comment>
<feature type="transmembrane region" description="Helical" evidence="1">
    <location>
        <begin position="28"/>
        <end position="47"/>
    </location>
</feature>
<keyword evidence="1" id="KW-1133">Transmembrane helix</keyword>
<protein>
    <submittedName>
        <fullName evidence="2">Kelch repeat-containing protein</fullName>
    </submittedName>
</protein>
<dbReference type="AlphaFoldDB" id="A0A0M0K592"/>
<keyword evidence="1" id="KW-0472">Membrane</keyword>
<proteinExistence type="predicted"/>